<protein>
    <submittedName>
        <fullName evidence="2">Uncharacterized protein</fullName>
    </submittedName>
</protein>
<evidence type="ECO:0000256" key="1">
    <source>
        <dbReference type="SAM" id="MobiDB-lite"/>
    </source>
</evidence>
<gene>
    <name evidence="2" type="ORF">CCO03_13800</name>
</gene>
<feature type="region of interest" description="Disordered" evidence="1">
    <location>
        <begin position="193"/>
        <end position="228"/>
    </location>
</feature>
<organism evidence="2 3">
    <name type="scientific">Comamonas serinivorans</name>
    <dbReference type="NCBI Taxonomy" id="1082851"/>
    <lineage>
        <taxon>Bacteria</taxon>
        <taxon>Pseudomonadati</taxon>
        <taxon>Pseudomonadota</taxon>
        <taxon>Betaproteobacteria</taxon>
        <taxon>Burkholderiales</taxon>
        <taxon>Comamonadaceae</taxon>
        <taxon>Comamonas</taxon>
    </lineage>
</organism>
<accession>A0A1Y0EPM9</accession>
<dbReference type="Proteomes" id="UP000196138">
    <property type="component" value="Chromosome"/>
</dbReference>
<dbReference type="EMBL" id="CP021455">
    <property type="protein sequence ID" value="ARU05614.1"/>
    <property type="molecule type" value="Genomic_DNA"/>
</dbReference>
<sequence>MELGMHGLTRPAPPRGVSPARPAALVLGWGFRAQAQASSFASCWDQAQDLAKNASTDKSANKSKDASTDPAQLSPWAALLQAPASLCLAVLDHKLANPAGLQLQAWAAATLPGAPCLPCDERRLRGLATPHQSPRMMQRFATGSLCEALALHAAGLNAGSQPDARGDVQAAARAEAFAEAFAKPFAERHATPLTPASADPACRHRASVRHDGPGDPHPATVAPASPPPGATGVARLLIPRLVSSDGLATLALAHAFQDS</sequence>
<name>A0A1Y0EPM9_9BURK</name>
<dbReference type="GO" id="GO:0009236">
    <property type="term" value="P:cobalamin biosynthetic process"/>
    <property type="evidence" value="ECO:0007669"/>
    <property type="project" value="InterPro"/>
</dbReference>
<dbReference type="SUPFAM" id="SSF159664">
    <property type="entry name" value="CobE/GbiG C-terminal domain-like"/>
    <property type="match status" value="1"/>
</dbReference>
<evidence type="ECO:0000313" key="2">
    <source>
        <dbReference type="EMBL" id="ARU05614.1"/>
    </source>
</evidence>
<dbReference type="InterPro" id="IPR036518">
    <property type="entry name" value="CobE/GbiG_C_sf"/>
</dbReference>
<dbReference type="Gene3D" id="3.30.420.180">
    <property type="entry name" value="CobE/GbiG C-terminal domain"/>
    <property type="match status" value="1"/>
</dbReference>
<dbReference type="KEGG" id="cser:CCO03_13800"/>
<dbReference type="AlphaFoldDB" id="A0A1Y0EPM9"/>
<proteinExistence type="predicted"/>
<keyword evidence="3" id="KW-1185">Reference proteome</keyword>
<evidence type="ECO:0000313" key="3">
    <source>
        <dbReference type="Proteomes" id="UP000196138"/>
    </source>
</evidence>
<reference evidence="2 3" key="1">
    <citation type="submission" date="2017-05" db="EMBL/GenBank/DDBJ databases">
        <authorList>
            <person name="Song R."/>
            <person name="Chenine A.L."/>
            <person name="Ruprecht R.M."/>
        </authorList>
    </citation>
    <scope>NUCLEOTIDE SEQUENCE [LARGE SCALE GENOMIC DNA]</scope>
    <source>
        <strain evidence="2 3">DSM 26136</strain>
    </source>
</reference>